<evidence type="ECO:0000313" key="2">
    <source>
        <dbReference type="Proteomes" id="UP000629619"/>
    </source>
</evidence>
<protein>
    <submittedName>
        <fullName evidence="1">Uncharacterized protein</fullName>
    </submittedName>
</protein>
<organism evidence="1 2">
    <name type="scientific">Actinoplanes siamensis</name>
    <dbReference type="NCBI Taxonomy" id="1223317"/>
    <lineage>
        <taxon>Bacteria</taxon>
        <taxon>Bacillati</taxon>
        <taxon>Actinomycetota</taxon>
        <taxon>Actinomycetes</taxon>
        <taxon>Micromonosporales</taxon>
        <taxon>Micromonosporaceae</taxon>
        <taxon>Actinoplanes</taxon>
    </lineage>
</organism>
<reference evidence="1" key="1">
    <citation type="submission" date="2021-01" db="EMBL/GenBank/DDBJ databases">
        <title>Whole genome shotgun sequence of Actinoplanes siamensis NBRC 109076.</title>
        <authorList>
            <person name="Komaki H."/>
            <person name="Tamura T."/>
        </authorList>
    </citation>
    <scope>NUCLEOTIDE SEQUENCE</scope>
    <source>
        <strain evidence="1">NBRC 109076</strain>
    </source>
</reference>
<comment type="caution">
    <text evidence="1">The sequence shown here is derived from an EMBL/GenBank/DDBJ whole genome shotgun (WGS) entry which is preliminary data.</text>
</comment>
<dbReference type="EMBL" id="BOMW01000024">
    <property type="protein sequence ID" value="GIF05092.1"/>
    <property type="molecule type" value="Genomic_DNA"/>
</dbReference>
<accession>A0A919TJY7</accession>
<proteinExistence type="predicted"/>
<keyword evidence="2" id="KW-1185">Reference proteome</keyword>
<gene>
    <name evidence="1" type="ORF">Asi03nite_26300</name>
</gene>
<name>A0A919TJY7_9ACTN</name>
<evidence type="ECO:0000313" key="1">
    <source>
        <dbReference type="EMBL" id="GIF05092.1"/>
    </source>
</evidence>
<dbReference type="Proteomes" id="UP000629619">
    <property type="component" value="Unassembled WGS sequence"/>
</dbReference>
<dbReference type="AlphaFoldDB" id="A0A919TJY7"/>
<sequence>MIRSYVKGTNHIAAWRGTAVRAPGSRTLPRLKKSGACAAGLPTLTSGDLTLYDRLTLIITDDVAEHVFHPIRDPASHALDVMSWLTRRALRP</sequence>